<dbReference type="PROSITE" id="PS51029">
    <property type="entry name" value="MADF"/>
    <property type="match status" value="1"/>
</dbReference>
<sequence>MATKRKVVPRKVWSLEIEERMVEMWQEHPCLFDISDISYHDRSWKEQRWREIALQLQVPGLLQSAHSFRDNAFAPSTRSSYSTTWSSFTHNRISLTTYNLQHLLAFITYLRLSLNLAPSSIKNYLSGIQHQFCLQYPSMLLSIPVVRLRVSHPPPHQDNQSHRISSFASSPPSVAAASPFSMASSWKLHA</sequence>
<evidence type="ECO:0000256" key="1">
    <source>
        <dbReference type="ARBA" id="ARBA00023125"/>
    </source>
</evidence>
<gene>
    <name evidence="3" type="ORF">EOD39_17113</name>
</gene>
<dbReference type="Gene3D" id="1.10.150.130">
    <property type="match status" value="1"/>
</dbReference>
<organism evidence="3 4">
    <name type="scientific">Acipenser ruthenus</name>
    <name type="common">Sterlet sturgeon</name>
    <dbReference type="NCBI Taxonomy" id="7906"/>
    <lineage>
        <taxon>Eukaryota</taxon>
        <taxon>Metazoa</taxon>
        <taxon>Chordata</taxon>
        <taxon>Craniata</taxon>
        <taxon>Vertebrata</taxon>
        <taxon>Euteleostomi</taxon>
        <taxon>Actinopterygii</taxon>
        <taxon>Chondrostei</taxon>
        <taxon>Acipenseriformes</taxon>
        <taxon>Acipenseridae</taxon>
        <taxon>Acipenser</taxon>
    </lineage>
</organism>
<proteinExistence type="predicted"/>
<reference evidence="3 4" key="1">
    <citation type="submission" date="2019-01" db="EMBL/GenBank/DDBJ databases">
        <title>Draft Genome and Complete Hox-Cluster Characterization of the Sterlet Sturgeon (Acipenser ruthenus).</title>
        <authorList>
            <person name="Wei Q."/>
        </authorList>
    </citation>
    <scope>NUCLEOTIDE SEQUENCE [LARGE SCALE GENOMIC DNA]</scope>
    <source>
        <strain evidence="3">WHYD16114868_AA</strain>
        <tissue evidence="3">Blood</tissue>
    </source>
</reference>
<accession>A0A444V4A1</accession>
<evidence type="ECO:0000259" key="2">
    <source>
        <dbReference type="PROSITE" id="PS51029"/>
    </source>
</evidence>
<protein>
    <recommendedName>
        <fullName evidence="2">MADF domain-containing protein</fullName>
    </recommendedName>
</protein>
<evidence type="ECO:0000313" key="4">
    <source>
        <dbReference type="Proteomes" id="UP000289886"/>
    </source>
</evidence>
<dbReference type="GO" id="GO:0003677">
    <property type="term" value="F:DNA binding"/>
    <property type="evidence" value="ECO:0007669"/>
    <property type="project" value="UniProtKB-KW"/>
</dbReference>
<dbReference type="InterPro" id="IPR006578">
    <property type="entry name" value="MADF-dom"/>
</dbReference>
<keyword evidence="4" id="KW-1185">Reference proteome</keyword>
<dbReference type="AlphaFoldDB" id="A0A444V4A1"/>
<dbReference type="EMBL" id="SCEB01002558">
    <property type="protein sequence ID" value="RXM95228.1"/>
    <property type="molecule type" value="Genomic_DNA"/>
</dbReference>
<keyword evidence="1" id="KW-0238">DNA-binding</keyword>
<evidence type="ECO:0000313" key="3">
    <source>
        <dbReference type="EMBL" id="RXM95228.1"/>
    </source>
</evidence>
<comment type="caution">
    <text evidence="3">The sequence shown here is derived from an EMBL/GenBank/DDBJ whole genome shotgun (WGS) entry which is preliminary data.</text>
</comment>
<feature type="domain" description="MADF" evidence="2">
    <location>
        <begin position="20"/>
        <end position="112"/>
    </location>
</feature>
<dbReference type="Proteomes" id="UP000289886">
    <property type="component" value="Unassembled WGS sequence"/>
</dbReference>
<dbReference type="InterPro" id="IPR010998">
    <property type="entry name" value="Integrase_recombinase_N"/>
</dbReference>
<dbReference type="SUPFAM" id="SSF47823">
    <property type="entry name" value="lambda integrase-like, N-terminal domain"/>
    <property type="match status" value="1"/>
</dbReference>
<dbReference type="Pfam" id="PF10545">
    <property type="entry name" value="MADF_DNA_bdg"/>
    <property type="match status" value="1"/>
</dbReference>
<name>A0A444V4A1_ACIRT</name>